<evidence type="ECO:0000256" key="1">
    <source>
        <dbReference type="ARBA" id="ARBA00023015"/>
    </source>
</evidence>
<dbReference type="PROSITE" id="PS01124">
    <property type="entry name" value="HTH_ARAC_FAMILY_2"/>
    <property type="match status" value="1"/>
</dbReference>
<evidence type="ECO:0000256" key="2">
    <source>
        <dbReference type="ARBA" id="ARBA00023125"/>
    </source>
</evidence>
<dbReference type="EMBL" id="JAAONZ010000018">
    <property type="protein sequence ID" value="NHO67673.1"/>
    <property type="molecule type" value="Genomic_DNA"/>
</dbReference>
<proteinExistence type="predicted"/>
<sequence>MAQIHLILEINLTSKLTSRAASHARRNFQKAMGISWEDYRLRMYAAAEQLDKTRKAIGGIAAYVGYASQPGFSRAFDATVGMGPSAYRRGKQER</sequence>
<keyword evidence="6" id="KW-1185">Reference proteome</keyword>
<dbReference type="GO" id="GO:0043565">
    <property type="term" value="F:sequence-specific DNA binding"/>
    <property type="evidence" value="ECO:0007669"/>
    <property type="project" value="InterPro"/>
</dbReference>
<protein>
    <submittedName>
        <fullName evidence="5">Helix-turn-helix domain-containing protein</fullName>
    </submittedName>
</protein>
<gene>
    <name evidence="5" type="ORF">G8770_19170</name>
</gene>
<dbReference type="SMART" id="SM00342">
    <property type="entry name" value="HTH_ARAC"/>
    <property type="match status" value="1"/>
</dbReference>
<dbReference type="InterPro" id="IPR050959">
    <property type="entry name" value="MarA-like"/>
</dbReference>
<keyword evidence="3" id="KW-0804">Transcription</keyword>
<dbReference type="InterPro" id="IPR009057">
    <property type="entry name" value="Homeodomain-like_sf"/>
</dbReference>
<dbReference type="Gene3D" id="1.10.10.60">
    <property type="entry name" value="Homeodomain-like"/>
    <property type="match status" value="1"/>
</dbReference>
<dbReference type="RefSeq" id="WP_167190801.1">
    <property type="nucleotide sequence ID" value="NZ_JAAONZ010000018.1"/>
</dbReference>
<reference evidence="5" key="1">
    <citation type="submission" date="2020-03" db="EMBL/GenBank/DDBJ databases">
        <authorList>
            <person name="Guo F."/>
        </authorList>
    </citation>
    <scope>NUCLEOTIDE SEQUENCE</scope>
    <source>
        <strain evidence="5">JCM 30134</strain>
    </source>
</reference>
<keyword evidence="1" id="KW-0805">Transcription regulation</keyword>
<evidence type="ECO:0000256" key="3">
    <source>
        <dbReference type="ARBA" id="ARBA00023163"/>
    </source>
</evidence>
<dbReference type="Pfam" id="PF12833">
    <property type="entry name" value="HTH_18"/>
    <property type="match status" value="1"/>
</dbReference>
<organism evidence="5 6">
    <name type="scientific">Pseudomaricurvus hydrocarbonicus</name>
    <dbReference type="NCBI Taxonomy" id="1470433"/>
    <lineage>
        <taxon>Bacteria</taxon>
        <taxon>Pseudomonadati</taxon>
        <taxon>Pseudomonadota</taxon>
        <taxon>Gammaproteobacteria</taxon>
        <taxon>Cellvibrionales</taxon>
        <taxon>Cellvibrionaceae</taxon>
        <taxon>Pseudomaricurvus</taxon>
    </lineage>
</organism>
<dbReference type="AlphaFoldDB" id="A0A9E5MNY4"/>
<dbReference type="Proteomes" id="UP000787472">
    <property type="component" value="Unassembled WGS sequence"/>
</dbReference>
<dbReference type="InterPro" id="IPR018060">
    <property type="entry name" value="HTH_AraC"/>
</dbReference>
<dbReference type="SUPFAM" id="SSF46689">
    <property type="entry name" value="Homeodomain-like"/>
    <property type="match status" value="1"/>
</dbReference>
<evidence type="ECO:0000259" key="4">
    <source>
        <dbReference type="PROSITE" id="PS01124"/>
    </source>
</evidence>
<dbReference type="GO" id="GO:0003700">
    <property type="term" value="F:DNA-binding transcription factor activity"/>
    <property type="evidence" value="ECO:0007669"/>
    <property type="project" value="InterPro"/>
</dbReference>
<evidence type="ECO:0000313" key="6">
    <source>
        <dbReference type="Proteomes" id="UP000787472"/>
    </source>
</evidence>
<keyword evidence="2" id="KW-0238">DNA-binding</keyword>
<accession>A0A9E5MNY4</accession>
<dbReference type="PANTHER" id="PTHR47504">
    <property type="entry name" value="RIGHT ORIGIN-BINDING PROTEIN"/>
    <property type="match status" value="1"/>
</dbReference>
<name>A0A9E5MNY4_9GAMM</name>
<comment type="caution">
    <text evidence="5">The sequence shown here is derived from an EMBL/GenBank/DDBJ whole genome shotgun (WGS) entry which is preliminary data.</text>
</comment>
<dbReference type="PANTHER" id="PTHR47504:SF5">
    <property type="entry name" value="RIGHT ORIGIN-BINDING PROTEIN"/>
    <property type="match status" value="1"/>
</dbReference>
<evidence type="ECO:0000313" key="5">
    <source>
        <dbReference type="EMBL" id="NHO67673.1"/>
    </source>
</evidence>
<feature type="domain" description="HTH araC/xylS-type" evidence="4">
    <location>
        <begin position="40"/>
        <end position="90"/>
    </location>
</feature>